<dbReference type="RefSeq" id="WP_125004931.1">
    <property type="nucleotide sequence ID" value="NZ_BHYK01000031.1"/>
</dbReference>
<keyword evidence="3" id="KW-0902">Two-component regulatory system</keyword>
<dbReference type="GO" id="GO:0000155">
    <property type="term" value="F:phosphorelay sensor kinase activity"/>
    <property type="evidence" value="ECO:0007669"/>
    <property type="project" value="InterPro"/>
</dbReference>
<evidence type="ECO:0000256" key="1">
    <source>
        <dbReference type="ARBA" id="ARBA00022679"/>
    </source>
</evidence>
<protein>
    <recommendedName>
        <fullName evidence="8">Histidine kinase</fullName>
    </recommendedName>
</protein>
<feature type="domain" description="UspA" evidence="4">
    <location>
        <begin position="253"/>
        <end position="371"/>
    </location>
</feature>
<evidence type="ECO:0000313" key="6">
    <source>
        <dbReference type="EMBL" id="GCD12324.1"/>
    </source>
</evidence>
<proteinExistence type="predicted"/>
<organism evidence="6 7">
    <name type="scientific">Clostridium tagluense</name>
    <dbReference type="NCBI Taxonomy" id="360422"/>
    <lineage>
        <taxon>Bacteria</taxon>
        <taxon>Bacillati</taxon>
        <taxon>Bacillota</taxon>
        <taxon>Clostridia</taxon>
        <taxon>Eubacteriales</taxon>
        <taxon>Clostridiaceae</taxon>
        <taxon>Clostridium</taxon>
    </lineage>
</organism>
<keyword evidence="7" id="KW-1185">Reference proteome</keyword>
<evidence type="ECO:0000259" key="4">
    <source>
        <dbReference type="Pfam" id="PF00582"/>
    </source>
</evidence>
<keyword evidence="2" id="KW-0418">Kinase</keyword>
<feature type="domain" description="Signal transduction histidine kinase osmosensitive K+ channel sensor N-terminal" evidence="5">
    <location>
        <begin position="24"/>
        <end position="232"/>
    </location>
</feature>
<dbReference type="Gene3D" id="3.40.50.620">
    <property type="entry name" value="HUPs"/>
    <property type="match status" value="1"/>
</dbReference>
<evidence type="ECO:0008006" key="8">
    <source>
        <dbReference type="Google" id="ProtNLM"/>
    </source>
</evidence>
<dbReference type="InterPro" id="IPR006016">
    <property type="entry name" value="UspA"/>
</dbReference>
<dbReference type="Pfam" id="PF02702">
    <property type="entry name" value="KdpD"/>
    <property type="match status" value="1"/>
</dbReference>
<dbReference type="Gene3D" id="3.40.50.300">
    <property type="entry name" value="P-loop containing nucleotide triphosphate hydrolases"/>
    <property type="match status" value="1"/>
</dbReference>
<dbReference type="PANTHER" id="PTHR45569">
    <property type="entry name" value="SENSOR PROTEIN KDPD"/>
    <property type="match status" value="1"/>
</dbReference>
<keyword evidence="1" id="KW-0808">Transferase</keyword>
<comment type="caution">
    <text evidence="6">The sequence shown here is derived from an EMBL/GenBank/DDBJ whole genome shotgun (WGS) entry which is preliminary data.</text>
</comment>
<dbReference type="Pfam" id="PF00582">
    <property type="entry name" value="Usp"/>
    <property type="match status" value="1"/>
</dbReference>
<dbReference type="OrthoDB" id="9806130at2"/>
<dbReference type="GO" id="GO:0005886">
    <property type="term" value="C:plasma membrane"/>
    <property type="evidence" value="ECO:0007669"/>
    <property type="project" value="TreeGrafter"/>
</dbReference>
<evidence type="ECO:0000256" key="2">
    <source>
        <dbReference type="ARBA" id="ARBA00022777"/>
    </source>
</evidence>
<dbReference type="InterPro" id="IPR052023">
    <property type="entry name" value="Histidine_kinase_KdpD"/>
</dbReference>
<dbReference type="InterPro" id="IPR014729">
    <property type="entry name" value="Rossmann-like_a/b/a_fold"/>
</dbReference>
<reference evidence="6 7" key="1">
    <citation type="submission" date="2018-11" db="EMBL/GenBank/DDBJ databases">
        <title>Genome sequencing and assembly of Clostridium tagluense strain A121.</title>
        <authorList>
            <person name="Murakami T."/>
            <person name="Segawa T."/>
            <person name="Shcherbakova V.A."/>
            <person name="Mori H."/>
            <person name="Yoshimura Y."/>
        </authorList>
    </citation>
    <scope>NUCLEOTIDE SEQUENCE [LARGE SCALE GENOMIC DNA]</scope>
    <source>
        <strain evidence="6 7">A121</strain>
    </source>
</reference>
<dbReference type="InterPro" id="IPR027417">
    <property type="entry name" value="P-loop_NTPase"/>
</dbReference>
<accession>A0A401US30</accession>
<dbReference type="GO" id="GO:0005737">
    <property type="term" value="C:cytoplasm"/>
    <property type="evidence" value="ECO:0007669"/>
    <property type="project" value="UniProtKB-ARBA"/>
</dbReference>
<evidence type="ECO:0000313" key="7">
    <source>
        <dbReference type="Proteomes" id="UP000287872"/>
    </source>
</evidence>
<dbReference type="InterPro" id="IPR003852">
    <property type="entry name" value="Sig_transdc_His_kinase_KdpD_N"/>
</dbReference>
<gene>
    <name evidence="6" type="ORF">Ctaglu_39470</name>
</gene>
<dbReference type="CDD" id="cd01987">
    <property type="entry name" value="USP_KdpD-like"/>
    <property type="match status" value="1"/>
</dbReference>
<sequence length="384" mass="43656">MSNNSFYRTTPEEALKVVEKEISKGHLKIFLGYAPGVGKTYSMLNEANRMLKRGQDIVIGYLESHGRQETNSQVDSLEVLPRKKINYNNMILEEIHLGEVLKRNPKIVLIDELAHTNAPGSKNKKRYEDVLEILEHGIDVVTTLNIQHLESLNDVIKQITGITVRETIPDIIVENAEEVVVIDITPSALQSRLKRGDIYKNENIARALKNFFRGGNLNALREITLRQTAEEVDDDLAEYMKKHNIRENWHTAERVMVCVSANPFGKKLIRRGARIAKRYKCEWIVATVNCTHALATTPSKKGLDMLANHFKLAEQLGAETITLTGKSVSRELVRFASQKHITQIIIGHANRSFWQMVFRGSPVTKILRHAKDIEIHVIPDNRSF</sequence>
<evidence type="ECO:0000256" key="3">
    <source>
        <dbReference type="ARBA" id="ARBA00023012"/>
    </source>
</evidence>
<dbReference type="SUPFAM" id="SSF52540">
    <property type="entry name" value="P-loop containing nucleoside triphosphate hydrolases"/>
    <property type="match status" value="1"/>
</dbReference>
<dbReference type="Proteomes" id="UP000287872">
    <property type="component" value="Unassembled WGS sequence"/>
</dbReference>
<dbReference type="AlphaFoldDB" id="A0A401US30"/>
<evidence type="ECO:0000259" key="5">
    <source>
        <dbReference type="Pfam" id="PF02702"/>
    </source>
</evidence>
<dbReference type="FunFam" id="3.40.50.300:FF:000483">
    <property type="entry name" value="Sensor histidine kinase KdpD"/>
    <property type="match status" value="1"/>
</dbReference>
<dbReference type="EMBL" id="BHYK01000031">
    <property type="protein sequence ID" value="GCD12324.1"/>
    <property type="molecule type" value="Genomic_DNA"/>
</dbReference>
<dbReference type="PANTHER" id="PTHR45569:SF1">
    <property type="entry name" value="SENSOR PROTEIN KDPD"/>
    <property type="match status" value="1"/>
</dbReference>
<dbReference type="SUPFAM" id="SSF52402">
    <property type="entry name" value="Adenine nucleotide alpha hydrolases-like"/>
    <property type="match status" value="1"/>
</dbReference>
<name>A0A401US30_9CLOT</name>